<evidence type="ECO:0000256" key="3">
    <source>
        <dbReference type="ARBA" id="ARBA00022553"/>
    </source>
</evidence>
<evidence type="ECO:0000256" key="9">
    <source>
        <dbReference type="ARBA" id="ARBA00029645"/>
    </source>
</evidence>
<keyword evidence="12" id="KW-0396">Initiation factor</keyword>
<evidence type="ECO:0000313" key="13">
    <source>
        <dbReference type="Proteomes" id="UP000001396"/>
    </source>
</evidence>
<dbReference type="Gene3D" id="2.30.30.30">
    <property type="match status" value="3"/>
</dbReference>
<keyword evidence="5" id="KW-0805">Transcription regulation</keyword>
<dbReference type="EMBL" id="ADBJ01000054">
    <property type="protein sequence ID" value="EFA75559.1"/>
    <property type="molecule type" value="Genomic_DNA"/>
</dbReference>
<keyword evidence="4" id="KW-0677">Repeat</keyword>
<evidence type="ECO:0000256" key="1">
    <source>
        <dbReference type="ARBA" id="ARBA00004123"/>
    </source>
</evidence>
<dbReference type="InterPro" id="IPR005825">
    <property type="entry name" value="Ribosomal_uL24_CS"/>
</dbReference>
<evidence type="ECO:0000259" key="11">
    <source>
        <dbReference type="SMART" id="SM00739"/>
    </source>
</evidence>
<dbReference type="InterPro" id="IPR039659">
    <property type="entry name" value="SPT5"/>
</dbReference>
<feature type="domain" description="KOW" evidence="11">
    <location>
        <begin position="127"/>
        <end position="154"/>
    </location>
</feature>
<dbReference type="STRING" id="670386.D3BSU4"/>
<dbReference type="Pfam" id="PF23037">
    <property type="entry name" value="KOWx_SPT5"/>
    <property type="match status" value="1"/>
</dbReference>
<sequence>MAGPTASAGASGNSGAPDEKKRKKIRPPQVFFNYNDLSAKGYDIAKKQDSSYLMGGEKYYNGFLLKVMRVRSLITDGVVPSLEELQKFQNRPEVENDGYGDDSEQPSTMNSILDAQIIPKVAARPINFSKGDTVKVIEGDLKNLMGIVDSVDDKSVAVLPLHDSLSEILIFHPSELQKYFKIGDHVKVISGRYEGETGLVLRVEDIAAVLLSDLTITEIKVRPQDLQECTEIATGKLELGNYELHDLVQITPQKVGIIVKVERDSFKILDENSNVTTVKLQEVGNKRRTKSITTLDTHHNTLNANDVVEVIDGQYRGKQGVILHISRNFLFLKSKDVFENGGIFVVRANYCSLLGGSKNKTMPSFQSPSNSGGGGQRGSYGDRGGGRGGYNNNNSGGGGGGGGRGGGRGRGRDDSPLHKTVTIKTGSWKGYVGIVRECTDTMVQVELQTNSRRINVQRNNILLPGERLHQQTQSNDWDSSSQIYLASRTPMREENPAMTPMRINTPARNQSSDPWGSQTPHRGSSISYEQPTPTGNDNVPPSPFTPYAPQTPATPSTPSIDEQDDDLEGTPWKGTEIEVTFKPGTEHSGQTAVVKECKDGIVTVELADGKFVKNVSQEILELVQPAKKERVVVIKGQYIGSTGTLFVISPGSTISGIVKMDSNSDFKVFKMGHLGKSVVQ</sequence>
<dbReference type="GO" id="GO:0003729">
    <property type="term" value="F:mRNA binding"/>
    <property type="evidence" value="ECO:0007669"/>
    <property type="project" value="TreeGrafter"/>
</dbReference>
<dbReference type="PANTHER" id="PTHR11125">
    <property type="entry name" value="SUPPRESSOR OF TY 5"/>
    <property type="match status" value="1"/>
</dbReference>
<dbReference type="Pfam" id="PF23290">
    <property type="entry name" value="KOW5_SPT5"/>
    <property type="match status" value="1"/>
</dbReference>
<dbReference type="CDD" id="cd06085">
    <property type="entry name" value="KOW_Spt5_5"/>
    <property type="match status" value="1"/>
</dbReference>
<evidence type="ECO:0000256" key="2">
    <source>
        <dbReference type="ARBA" id="ARBA00022491"/>
    </source>
</evidence>
<evidence type="ECO:0000256" key="6">
    <source>
        <dbReference type="ARBA" id="ARBA00023159"/>
    </source>
</evidence>
<dbReference type="InterPro" id="IPR057934">
    <property type="entry name" value="KOW_Spt5_7"/>
</dbReference>
<dbReference type="InterPro" id="IPR057936">
    <property type="entry name" value="KOWx_Spt5"/>
</dbReference>
<dbReference type="GeneID" id="31366533"/>
<dbReference type="FunFam" id="2.30.30.30:FF:000016">
    <property type="entry name" value="Transcription elongation factor SPT5"/>
    <property type="match status" value="1"/>
</dbReference>
<reference evidence="12 13" key="1">
    <citation type="journal article" date="2011" name="Genome Res.">
        <title>Phylogeny-wide analysis of social amoeba genomes highlights ancient origins for complex intercellular communication.</title>
        <authorList>
            <person name="Heidel A.J."/>
            <person name="Lawal H.M."/>
            <person name="Felder M."/>
            <person name="Schilde C."/>
            <person name="Helps N.R."/>
            <person name="Tunggal B."/>
            <person name="Rivero F."/>
            <person name="John U."/>
            <person name="Schleicher M."/>
            <person name="Eichinger L."/>
            <person name="Platzer M."/>
            <person name="Noegel A.A."/>
            <person name="Schaap P."/>
            <person name="Gloeckner G."/>
        </authorList>
    </citation>
    <scope>NUCLEOTIDE SEQUENCE [LARGE SCALE GENOMIC DNA]</scope>
    <source>
        <strain evidence="13">ATCC 26659 / Pp 5 / PN500</strain>
    </source>
</reference>
<dbReference type="Pfam" id="PF23291">
    <property type="entry name" value="KOW4_SPT5"/>
    <property type="match status" value="1"/>
</dbReference>
<dbReference type="Pfam" id="PF00467">
    <property type="entry name" value="KOW"/>
    <property type="match status" value="1"/>
</dbReference>
<dbReference type="GO" id="GO:0003743">
    <property type="term" value="F:translation initiation factor activity"/>
    <property type="evidence" value="ECO:0007669"/>
    <property type="project" value="UniProtKB-KW"/>
</dbReference>
<feature type="domain" description="KOW" evidence="11">
    <location>
        <begin position="624"/>
        <end position="651"/>
    </location>
</feature>
<dbReference type="InterPro" id="IPR005824">
    <property type="entry name" value="KOW"/>
</dbReference>
<dbReference type="CDD" id="cd06084">
    <property type="entry name" value="KOW_Spt5_4"/>
    <property type="match status" value="1"/>
</dbReference>
<dbReference type="GO" id="GO:0032784">
    <property type="term" value="P:regulation of DNA-templated transcription elongation"/>
    <property type="evidence" value="ECO:0007669"/>
    <property type="project" value="InterPro"/>
</dbReference>
<dbReference type="RefSeq" id="XP_020427693.1">
    <property type="nucleotide sequence ID" value="XM_020581823.1"/>
</dbReference>
<dbReference type="Proteomes" id="UP000001396">
    <property type="component" value="Unassembled WGS sequence"/>
</dbReference>
<keyword evidence="13" id="KW-1185">Reference proteome</keyword>
<evidence type="ECO:0000256" key="4">
    <source>
        <dbReference type="ARBA" id="ARBA00022737"/>
    </source>
</evidence>
<feature type="domain" description="KOW" evidence="11">
    <location>
        <begin position="179"/>
        <end position="206"/>
    </location>
</feature>
<dbReference type="InterPro" id="IPR041977">
    <property type="entry name" value="KOW_Spt5_4"/>
</dbReference>
<dbReference type="GO" id="GO:0003735">
    <property type="term" value="F:structural constituent of ribosome"/>
    <property type="evidence" value="ECO:0007669"/>
    <property type="project" value="InterPro"/>
</dbReference>
<dbReference type="InterPro" id="IPR041978">
    <property type="entry name" value="KOW_Spt5_5"/>
</dbReference>
<protein>
    <recommendedName>
        <fullName evidence="9">DRB sensitivity-inducing factor large subunit</fullName>
    </recommendedName>
</protein>
<dbReference type="SUPFAM" id="SSF50104">
    <property type="entry name" value="Translation proteins SH3-like domain"/>
    <property type="match status" value="2"/>
</dbReference>
<name>D3BSU4_HETP5</name>
<dbReference type="GO" id="GO:0006368">
    <property type="term" value="P:transcription elongation by RNA polymerase II"/>
    <property type="evidence" value="ECO:0007669"/>
    <property type="project" value="TreeGrafter"/>
</dbReference>
<dbReference type="CDD" id="cd06086">
    <property type="entry name" value="KOW_Spt5_6"/>
    <property type="match status" value="1"/>
</dbReference>
<dbReference type="PROSITE" id="PS01108">
    <property type="entry name" value="RIBOSOMAL_L24"/>
    <property type="match status" value="2"/>
</dbReference>
<comment type="caution">
    <text evidence="12">The sequence shown here is derived from an EMBL/GenBank/DDBJ whole genome shotgun (WGS) entry which is preliminary data.</text>
</comment>
<dbReference type="FunCoup" id="D3BSU4">
    <property type="interactions" value="1041"/>
</dbReference>
<feature type="region of interest" description="Disordered" evidence="10">
    <location>
        <begin position="488"/>
        <end position="571"/>
    </location>
</feature>
<evidence type="ECO:0000313" key="12">
    <source>
        <dbReference type="EMBL" id="EFA75559.1"/>
    </source>
</evidence>
<keyword evidence="12" id="KW-0648">Protein biosynthesis</keyword>
<gene>
    <name evidence="12" type="primary">spt5</name>
    <name evidence="12" type="ORF">PPL_11064</name>
</gene>
<dbReference type="AlphaFoldDB" id="D3BSU4"/>
<dbReference type="InterPro" id="IPR041976">
    <property type="entry name" value="KOW_Spt5_3"/>
</dbReference>
<dbReference type="GO" id="GO:0005840">
    <property type="term" value="C:ribosome"/>
    <property type="evidence" value="ECO:0007669"/>
    <property type="project" value="InterPro"/>
</dbReference>
<dbReference type="PANTHER" id="PTHR11125:SF7">
    <property type="entry name" value="TRANSCRIPTION ELONGATION FACTOR SPT5"/>
    <property type="match status" value="1"/>
</dbReference>
<organism evidence="12 13">
    <name type="scientific">Heterostelium pallidum (strain ATCC 26659 / Pp 5 / PN500)</name>
    <name type="common">Cellular slime mold</name>
    <name type="synonym">Polysphondylium pallidum</name>
    <dbReference type="NCBI Taxonomy" id="670386"/>
    <lineage>
        <taxon>Eukaryota</taxon>
        <taxon>Amoebozoa</taxon>
        <taxon>Evosea</taxon>
        <taxon>Eumycetozoa</taxon>
        <taxon>Dictyostelia</taxon>
        <taxon>Acytosteliales</taxon>
        <taxon>Acytosteliaceae</taxon>
        <taxon>Heterostelium</taxon>
    </lineage>
</organism>
<keyword evidence="6" id="KW-0010">Activator</keyword>
<evidence type="ECO:0000256" key="5">
    <source>
        <dbReference type="ARBA" id="ARBA00023015"/>
    </source>
</evidence>
<dbReference type="InParanoid" id="D3BSU4"/>
<evidence type="ECO:0000256" key="7">
    <source>
        <dbReference type="ARBA" id="ARBA00023163"/>
    </source>
</evidence>
<evidence type="ECO:0000256" key="10">
    <source>
        <dbReference type="SAM" id="MobiDB-lite"/>
    </source>
</evidence>
<keyword evidence="3" id="KW-0597">Phosphoprotein</keyword>
<dbReference type="OMA" id="CEIGHER"/>
<keyword evidence="8" id="KW-0539">Nucleus</keyword>
<feature type="region of interest" description="Disordered" evidence="10">
    <location>
        <begin position="1"/>
        <end position="27"/>
    </location>
</feature>
<feature type="region of interest" description="Disordered" evidence="10">
    <location>
        <begin position="359"/>
        <end position="420"/>
    </location>
</feature>
<comment type="subcellular location">
    <subcellularLocation>
        <location evidence="1">Nucleus</location>
    </subcellularLocation>
</comment>
<dbReference type="CDD" id="cd06083">
    <property type="entry name" value="KOW_Spt5_3"/>
    <property type="match status" value="1"/>
</dbReference>
<feature type="compositionally biased region" description="Gly residues" evidence="10">
    <location>
        <begin position="371"/>
        <end position="408"/>
    </location>
</feature>
<dbReference type="InterPro" id="IPR041975">
    <property type="entry name" value="KOW_Spt5_2"/>
</dbReference>
<keyword evidence="7" id="KW-0804">Transcription</keyword>
<feature type="compositionally biased region" description="Low complexity" evidence="10">
    <location>
        <begin position="1"/>
        <end position="16"/>
    </location>
</feature>
<dbReference type="GO" id="GO:0032044">
    <property type="term" value="C:DSIF complex"/>
    <property type="evidence" value="ECO:0007669"/>
    <property type="project" value="TreeGrafter"/>
</dbReference>
<keyword evidence="2" id="KW-0678">Repressor</keyword>
<dbReference type="Pfam" id="PF23284">
    <property type="entry name" value="KOW2_Spt5"/>
    <property type="match status" value="1"/>
</dbReference>
<evidence type="ECO:0000256" key="8">
    <source>
        <dbReference type="ARBA" id="ARBA00023242"/>
    </source>
</evidence>
<dbReference type="InterPro" id="IPR014722">
    <property type="entry name" value="Rib_uL2_dom2"/>
</dbReference>
<accession>D3BSU4</accession>
<feature type="compositionally biased region" description="Polar residues" evidence="10">
    <location>
        <begin position="359"/>
        <end position="368"/>
    </location>
</feature>
<dbReference type="Pfam" id="PF23287">
    <property type="entry name" value="KOW7_SPT5"/>
    <property type="match status" value="1"/>
</dbReference>
<dbReference type="CDD" id="cd06082">
    <property type="entry name" value="KOW_Spt5_2"/>
    <property type="match status" value="1"/>
</dbReference>
<proteinExistence type="predicted"/>
<dbReference type="GO" id="GO:0006357">
    <property type="term" value="P:regulation of transcription by RNA polymerase II"/>
    <property type="evidence" value="ECO:0007669"/>
    <property type="project" value="InterPro"/>
</dbReference>
<feature type="compositionally biased region" description="Polar residues" evidence="10">
    <location>
        <begin position="506"/>
        <end position="539"/>
    </location>
</feature>
<dbReference type="FunFam" id="2.30.30.30:FF:000013">
    <property type="entry name" value="Transcription elongation factor SPT5"/>
    <property type="match status" value="1"/>
</dbReference>
<dbReference type="InterPro" id="IPR008991">
    <property type="entry name" value="Translation_prot_SH3-like_sf"/>
</dbReference>
<dbReference type="SMART" id="SM00739">
    <property type="entry name" value="KOW"/>
    <property type="match status" value="4"/>
</dbReference>
<feature type="compositionally biased region" description="Low complexity" evidence="10">
    <location>
        <begin position="547"/>
        <end position="559"/>
    </location>
</feature>
<feature type="domain" description="KOW" evidence="11">
    <location>
        <begin position="301"/>
        <end position="328"/>
    </location>
</feature>